<reference evidence="2" key="1">
    <citation type="submission" date="2016-06" db="EMBL/GenBank/DDBJ databases">
        <title>Parallel loss of symbiosis genes in relatives of nitrogen-fixing non-legume Parasponia.</title>
        <authorList>
            <person name="Van Velzen R."/>
            <person name="Holmer R."/>
            <person name="Bu F."/>
            <person name="Rutten L."/>
            <person name="Van Zeijl A."/>
            <person name="Liu W."/>
            <person name="Santuari L."/>
            <person name="Cao Q."/>
            <person name="Sharma T."/>
            <person name="Shen D."/>
            <person name="Roswanjaya Y."/>
            <person name="Wardhani T."/>
            <person name="Kalhor M.S."/>
            <person name="Jansen J."/>
            <person name="Van den Hoogen J."/>
            <person name="Gungor B."/>
            <person name="Hartog M."/>
            <person name="Hontelez J."/>
            <person name="Verver J."/>
            <person name="Yang W.-C."/>
            <person name="Schijlen E."/>
            <person name="Repin R."/>
            <person name="Schilthuizen M."/>
            <person name="Schranz E."/>
            <person name="Heidstra R."/>
            <person name="Miyata K."/>
            <person name="Fedorova E."/>
            <person name="Kohlen W."/>
            <person name="Bisseling T."/>
            <person name="Smit S."/>
            <person name="Geurts R."/>
        </authorList>
    </citation>
    <scope>NUCLEOTIDE SEQUENCE [LARGE SCALE GENOMIC DNA]</scope>
    <source>
        <strain evidence="2">cv. RG33-2</strain>
    </source>
</reference>
<accession>A0A2P5EFW4</accession>
<keyword evidence="2" id="KW-1185">Reference proteome</keyword>
<sequence length="205" mass="23480">MNFYRNDRAITLHFILEENQDNRKAVFVNVDGDGNEFNNDNMELDFEGCSNGDYFGCHILEQVSNSTRSVQNDVFGQYEHPLQICIVSIENHEGITGSNPTPEKIVHEDELERGDKVTEEMNEVREGSEEVHEEGHIIPYQDANIFEEDVTGFDSQVSPRSRRHNGSDLMVGEHFSSKTELNYKLSLIAINGKFEMKTKKNQPNH</sequence>
<gene>
    <name evidence="1" type="ORF">TorRG33x02_197680</name>
</gene>
<dbReference type="OrthoDB" id="1139844at2759"/>
<comment type="caution">
    <text evidence="1">The sequence shown here is derived from an EMBL/GenBank/DDBJ whole genome shotgun (WGS) entry which is preliminary data.</text>
</comment>
<dbReference type="Proteomes" id="UP000237000">
    <property type="component" value="Unassembled WGS sequence"/>
</dbReference>
<evidence type="ECO:0000313" key="1">
    <source>
        <dbReference type="EMBL" id="PON84435.1"/>
    </source>
</evidence>
<proteinExistence type="predicted"/>
<dbReference type="EMBL" id="JXTC01000162">
    <property type="protein sequence ID" value="PON84435.1"/>
    <property type="molecule type" value="Genomic_DNA"/>
</dbReference>
<organism evidence="1 2">
    <name type="scientific">Trema orientale</name>
    <name type="common">Charcoal tree</name>
    <name type="synonym">Celtis orientalis</name>
    <dbReference type="NCBI Taxonomy" id="63057"/>
    <lineage>
        <taxon>Eukaryota</taxon>
        <taxon>Viridiplantae</taxon>
        <taxon>Streptophyta</taxon>
        <taxon>Embryophyta</taxon>
        <taxon>Tracheophyta</taxon>
        <taxon>Spermatophyta</taxon>
        <taxon>Magnoliopsida</taxon>
        <taxon>eudicotyledons</taxon>
        <taxon>Gunneridae</taxon>
        <taxon>Pentapetalae</taxon>
        <taxon>rosids</taxon>
        <taxon>fabids</taxon>
        <taxon>Rosales</taxon>
        <taxon>Cannabaceae</taxon>
        <taxon>Trema</taxon>
    </lineage>
</organism>
<dbReference type="AlphaFoldDB" id="A0A2P5EFW4"/>
<evidence type="ECO:0000313" key="2">
    <source>
        <dbReference type="Proteomes" id="UP000237000"/>
    </source>
</evidence>
<dbReference type="InParanoid" id="A0A2P5EFW4"/>
<name>A0A2P5EFW4_TREOI</name>
<protein>
    <submittedName>
        <fullName evidence="1">Uncharacterized protein</fullName>
    </submittedName>
</protein>